<dbReference type="NCBIfam" id="TIGR00215">
    <property type="entry name" value="lpxB"/>
    <property type="match status" value="1"/>
</dbReference>
<dbReference type="Pfam" id="PF02684">
    <property type="entry name" value="LpxB"/>
    <property type="match status" value="1"/>
</dbReference>
<keyword evidence="6" id="KW-0328">Glycosyltransferase</keyword>
<dbReference type="PANTHER" id="PTHR30372:SF4">
    <property type="entry name" value="LIPID-A-DISACCHARIDE SYNTHASE, MITOCHONDRIAL-RELATED"/>
    <property type="match status" value="1"/>
</dbReference>
<evidence type="ECO:0000256" key="7">
    <source>
        <dbReference type="ARBA" id="ARBA00022679"/>
    </source>
</evidence>
<evidence type="ECO:0000256" key="2">
    <source>
        <dbReference type="ARBA" id="ARBA00012687"/>
    </source>
</evidence>
<dbReference type="STRING" id="1817863.A2Y62_14905"/>
<dbReference type="Proteomes" id="UP000178943">
    <property type="component" value="Unassembled WGS sequence"/>
</dbReference>
<protein>
    <recommendedName>
        <fullName evidence="3 10">Lipid-A-disaccharide synthase</fullName>
        <ecNumber evidence="2 10">2.4.1.182</ecNumber>
    </recommendedName>
</protein>
<keyword evidence="4" id="KW-0444">Lipid biosynthesis</keyword>
<evidence type="ECO:0000313" key="11">
    <source>
        <dbReference type="EMBL" id="OGF58382.1"/>
    </source>
</evidence>
<dbReference type="AlphaFoldDB" id="A0A1F5V4N0"/>
<dbReference type="InterPro" id="IPR003835">
    <property type="entry name" value="Glyco_trans_19"/>
</dbReference>
<evidence type="ECO:0000256" key="6">
    <source>
        <dbReference type="ARBA" id="ARBA00022676"/>
    </source>
</evidence>
<dbReference type="EC" id="2.4.1.182" evidence="2 10"/>
<keyword evidence="5" id="KW-0441">Lipid A biosynthesis</keyword>
<dbReference type="SUPFAM" id="SSF53756">
    <property type="entry name" value="UDP-Glycosyltransferase/glycogen phosphorylase"/>
    <property type="match status" value="1"/>
</dbReference>
<evidence type="ECO:0000256" key="8">
    <source>
        <dbReference type="ARBA" id="ARBA00023098"/>
    </source>
</evidence>
<evidence type="ECO:0000256" key="1">
    <source>
        <dbReference type="ARBA" id="ARBA00002056"/>
    </source>
</evidence>
<accession>A0A1F5V4N0</accession>
<sequence>MKYVYISTGEASGDLYGGHLLSSLKEITPELQVKAMGGDLLKQAGADIIQPIKELQLIGTFELIPELFNVYKTLRKLKRFFFANPPSLAILIDFPDFHFNIGAFLKKLCVPIVYYVSPQIWAWRSSRIHTIKNLVDLMIPLYEFENRMYQEAGIPTFHSGHPLLDIVSTQLTKNEFFSKYAISDNKFILGILPGSRTTELHYHIPTLLAIMRQLKLSNDLTFLIIKAPTLPDNLLTPFANEGAIIINEDKYEAMSFSHLLLVASGTATVEACITETPMIVFYKVNPLSWFFGRWLVKTKSLSMVNIFAEEHIVPEYYQPVFKARPIAEHISKMIEQPSLLAQQKSELQRIKTKLGKPYATRKIAEFLSSHFLGKE</sequence>
<dbReference type="PANTHER" id="PTHR30372">
    <property type="entry name" value="LIPID-A-DISACCHARIDE SYNTHASE"/>
    <property type="match status" value="1"/>
</dbReference>
<dbReference type="GO" id="GO:0016020">
    <property type="term" value="C:membrane"/>
    <property type="evidence" value="ECO:0007669"/>
    <property type="project" value="GOC"/>
</dbReference>
<proteinExistence type="predicted"/>
<evidence type="ECO:0000256" key="10">
    <source>
        <dbReference type="NCBIfam" id="TIGR00215"/>
    </source>
</evidence>
<dbReference type="EMBL" id="MFGW01000250">
    <property type="protein sequence ID" value="OGF58382.1"/>
    <property type="molecule type" value="Genomic_DNA"/>
</dbReference>
<evidence type="ECO:0000313" key="12">
    <source>
        <dbReference type="Proteomes" id="UP000178943"/>
    </source>
</evidence>
<comment type="function">
    <text evidence="1">Condensation of UDP-2,3-diacylglucosamine and 2,3-diacylglucosamine-1-phosphate to form lipid A disaccharide, a precursor of lipid A, a phosphorylated glycolipid that anchors the lipopolysaccharide to the outer membrane of the cell.</text>
</comment>
<organism evidence="11 12">
    <name type="scientific">Candidatus Fischerbacteria bacterium RBG_13_37_8</name>
    <dbReference type="NCBI Taxonomy" id="1817863"/>
    <lineage>
        <taxon>Bacteria</taxon>
        <taxon>Candidatus Fischeribacteriota</taxon>
    </lineage>
</organism>
<comment type="caution">
    <text evidence="11">The sequence shown here is derived from an EMBL/GenBank/DDBJ whole genome shotgun (WGS) entry which is preliminary data.</text>
</comment>
<evidence type="ECO:0000256" key="9">
    <source>
        <dbReference type="ARBA" id="ARBA00048975"/>
    </source>
</evidence>
<dbReference type="GO" id="GO:0008915">
    <property type="term" value="F:lipid-A-disaccharide synthase activity"/>
    <property type="evidence" value="ECO:0007669"/>
    <property type="project" value="UniProtKB-UniRule"/>
</dbReference>
<gene>
    <name evidence="11" type="ORF">A2Y62_14905</name>
</gene>
<evidence type="ECO:0000256" key="4">
    <source>
        <dbReference type="ARBA" id="ARBA00022516"/>
    </source>
</evidence>
<evidence type="ECO:0000256" key="5">
    <source>
        <dbReference type="ARBA" id="ARBA00022556"/>
    </source>
</evidence>
<keyword evidence="8" id="KW-0443">Lipid metabolism</keyword>
<reference evidence="11 12" key="1">
    <citation type="journal article" date="2016" name="Nat. Commun.">
        <title>Thousands of microbial genomes shed light on interconnected biogeochemical processes in an aquifer system.</title>
        <authorList>
            <person name="Anantharaman K."/>
            <person name="Brown C.T."/>
            <person name="Hug L.A."/>
            <person name="Sharon I."/>
            <person name="Castelle C.J."/>
            <person name="Probst A.J."/>
            <person name="Thomas B.C."/>
            <person name="Singh A."/>
            <person name="Wilkins M.J."/>
            <person name="Karaoz U."/>
            <person name="Brodie E.L."/>
            <person name="Williams K.H."/>
            <person name="Hubbard S.S."/>
            <person name="Banfield J.F."/>
        </authorList>
    </citation>
    <scope>NUCLEOTIDE SEQUENCE [LARGE SCALE GENOMIC DNA]</scope>
</reference>
<name>A0A1F5V4N0_9BACT</name>
<keyword evidence="7" id="KW-0808">Transferase</keyword>
<dbReference type="GO" id="GO:0009245">
    <property type="term" value="P:lipid A biosynthetic process"/>
    <property type="evidence" value="ECO:0007669"/>
    <property type="project" value="UniProtKB-UniRule"/>
</dbReference>
<comment type="catalytic activity">
    <reaction evidence="9">
        <text>a lipid X + a UDP-2-N,3-O-bis[(3R)-3-hydroxyacyl]-alpha-D-glucosamine = a lipid A disaccharide + UDP + H(+)</text>
        <dbReference type="Rhea" id="RHEA:67828"/>
        <dbReference type="ChEBI" id="CHEBI:15378"/>
        <dbReference type="ChEBI" id="CHEBI:58223"/>
        <dbReference type="ChEBI" id="CHEBI:137748"/>
        <dbReference type="ChEBI" id="CHEBI:176338"/>
        <dbReference type="ChEBI" id="CHEBI:176343"/>
        <dbReference type="EC" id="2.4.1.182"/>
    </reaction>
</comment>
<evidence type="ECO:0000256" key="3">
    <source>
        <dbReference type="ARBA" id="ARBA00020902"/>
    </source>
</evidence>
<dbReference type="GO" id="GO:0005543">
    <property type="term" value="F:phospholipid binding"/>
    <property type="evidence" value="ECO:0007669"/>
    <property type="project" value="TreeGrafter"/>
</dbReference>